<evidence type="ECO:0000256" key="1">
    <source>
        <dbReference type="ARBA" id="ARBA00022818"/>
    </source>
</evidence>
<evidence type="ECO:0000259" key="3">
    <source>
        <dbReference type="PROSITE" id="PS51149"/>
    </source>
</evidence>
<evidence type="ECO:0000256" key="2">
    <source>
        <dbReference type="PROSITE-ProRule" id="PRU00493"/>
    </source>
</evidence>
<dbReference type="EMBL" id="CP034413">
    <property type="protein sequence ID" value="QCI60920.1"/>
    <property type="molecule type" value="Genomic_DNA"/>
</dbReference>
<name>A0A4D7AY65_9FIRM</name>
<gene>
    <name evidence="4" type="ORF">EIO64_00810</name>
</gene>
<reference evidence="5" key="1">
    <citation type="submission" date="2018-12" db="EMBL/GenBank/DDBJ databases">
        <title>Dusodibacter welbiota gen. nov., sp. nov., isolated from human faeces and emended description of the Oscillibacter genus.</title>
        <authorList>
            <person name="Le Roy T."/>
            <person name="Van der Smissen P."/>
            <person name="Delzenne N."/>
            <person name="Muccioli G."/>
            <person name="Collet J.F."/>
            <person name="Cani P.D."/>
        </authorList>
    </citation>
    <scope>NUCLEOTIDE SEQUENCE [LARGE SCALE GENOMIC DNA]</scope>
    <source>
        <strain evidence="5">J115</strain>
    </source>
</reference>
<organism evidence="4 5">
    <name type="scientific">Dysosmobacter welbionis</name>
    <dbReference type="NCBI Taxonomy" id="2093857"/>
    <lineage>
        <taxon>Bacteria</taxon>
        <taxon>Bacillati</taxon>
        <taxon>Bacillota</taxon>
        <taxon>Clostridia</taxon>
        <taxon>Eubacteriales</taxon>
        <taxon>Oscillospiraceae</taxon>
        <taxon>Dysosmobacter</taxon>
    </lineage>
</organism>
<dbReference type="AlphaFoldDB" id="A0A4D7AY65"/>
<feature type="modified residue" description="Glycine radical" evidence="2">
    <location>
        <position position="71"/>
    </location>
</feature>
<evidence type="ECO:0000313" key="5">
    <source>
        <dbReference type="Proteomes" id="UP000298642"/>
    </source>
</evidence>
<sequence length="71" mass="7523">MLASTLFCQCAGGLGNACGATPDGCLAEQLLRAFAAQGCFHWQFNIVDNSVLLAARKDPDSYRSLVVRMAG</sequence>
<protein>
    <recommendedName>
        <fullName evidence="3">Glycine radical domain-containing protein</fullName>
    </recommendedName>
</protein>
<dbReference type="Gene3D" id="3.20.70.20">
    <property type="match status" value="1"/>
</dbReference>
<dbReference type="InterPro" id="IPR001150">
    <property type="entry name" value="Gly_radical"/>
</dbReference>
<dbReference type="PROSITE" id="PS51149">
    <property type="entry name" value="GLY_RADICAL_2"/>
    <property type="match status" value="1"/>
</dbReference>
<proteinExistence type="predicted"/>
<keyword evidence="1 2" id="KW-0556">Organic radical</keyword>
<feature type="domain" description="Glycine radical" evidence="3">
    <location>
        <begin position="1"/>
        <end position="71"/>
    </location>
</feature>
<dbReference type="Proteomes" id="UP000298642">
    <property type="component" value="Chromosome"/>
</dbReference>
<keyword evidence="5" id="KW-1185">Reference proteome</keyword>
<accession>A0A4D7AY65</accession>
<dbReference type="Pfam" id="PF01228">
    <property type="entry name" value="Gly_radical"/>
    <property type="match status" value="1"/>
</dbReference>
<dbReference type="KEGG" id="obj:EIO64_00810"/>
<dbReference type="SUPFAM" id="SSF51998">
    <property type="entry name" value="PFL-like glycyl radical enzymes"/>
    <property type="match status" value="1"/>
</dbReference>
<dbReference type="GO" id="GO:0003824">
    <property type="term" value="F:catalytic activity"/>
    <property type="evidence" value="ECO:0007669"/>
    <property type="project" value="InterPro"/>
</dbReference>
<evidence type="ECO:0000313" key="4">
    <source>
        <dbReference type="EMBL" id="QCI60920.1"/>
    </source>
</evidence>